<evidence type="ECO:0000259" key="1">
    <source>
        <dbReference type="Pfam" id="PF01882"/>
    </source>
</evidence>
<name>A0ABW5DUK4_9PROT</name>
<reference evidence="3" key="1">
    <citation type="journal article" date="2019" name="Int. J. Syst. Evol. Microbiol.">
        <title>The Global Catalogue of Microorganisms (GCM) 10K type strain sequencing project: providing services to taxonomists for standard genome sequencing and annotation.</title>
        <authorList>
            <consortium name="The Broad Institute Genomics Platform"/>
            <consortium name="The Broad Institute Genome Sequencing Center for Infectious Disease"/>
            <person name="Wu L."/>
            <person name="Ma J."/>
        </authorList>
    </citation>
    <scope>NUCLEOTIDE SEQUENCE [LARGE SCALE GENOMIC DNA]</scope>
    <source>
        <strain evidence="3">CGMCC 1.19062</strain>
    </source>
</reference>
<organism evidence="2 3">
    <name type="scientific">Lacibacterium aquatile</name>
    <dbReference type="NCBI Taxonomy" id="1168082"/>
    <lineage>
        <taxon>Bacteria</taxon>
        <taxon>Pseudomonadati</taxon>
        <taxon>Pseudomonadota</taxon>
        <taxon>Alphaproteobacteria</taxon>
        <taxon>Rhodospirillales</taxon>
        <taxon>Rhodospirillaceae</taxon>
    </lineage>
</organism>
<proteinExistence type="predicted"/>
<evidence type="ECO:0000313" key="3">
    <source>
        <dbReference type="Proteomes" id="UP001597295"/>
    </source>
</evidence>
<dbReference type="EMBL" id="JBHUIP010000014">
    <property type="protein sequence ID" value="MFD2264822.1"/>
    <property type="molecule type" value="Genomic_DNA"/>
</dbReference>
<gene>
    <name evidence="2" type="ORF">ACFSM5_18090</name>
</gene>
<sequence>MTEAAALRPTAEALAARLPPLLVAASRIAATVIQGVHGRRRIGRGDAFWQFRPYQIGDAPQRIDWRQTAKGRDIFIRETEWEAAQSVWLWRDASPSMGYSGHKDRAPKQDRAELLLMALAILLNEAGERVGLLGNRRPPGQGKAALERLFLSLAETPDESLPPEQDIPRHGRVVMLSDFLEPLDALKQRIGALAERGVRGHMLMILDPSEITLPFKGRTLFRGLENEGEMLARRAEGLKDLYDVRLAEHIDGLQQIARASGWSFARHQTDHPATTALMALFLALTAPEGAI</sequence>
<comment type="caution">
    <text evidence="2">The sequence shown here is derived from an EMBL/GenBank/DDBJ whole genome shotgun (WGS) entry which is preliminary data.</text>
</comment>
<feature type="domain" description="DUF58" evidence="1">
    <location>
        <begin position="51"/>
        <end position="235"/>
    </location>
</feature>
<protein>
    <submittedName>
        <fullName evidence="2">DUF58 domain-containing protein</fullName>
    </submittedName>
</protein>
<keyword evidence="3" id="KW-1185">Reference proteome</keyword>
<evidence type="ECO:0000313" key="2">
    <source>
        <dbReference type="EMBL" id="MFD2264822.1"/>
    </source>
</evidence>
<dbReference type="InterPro" id="IPR002881">
    <property type="entry name" value="DUF58"/>
</dbReference>
<dbReference type="PANTHER" id="PTHR33608">
    <property type="entry name" value="BLL2464 PROTEIN"/>
    <property type="match status" value="1"/>
</dbReference>
<accession>A0ABW5DUK4</accession>
<dbReference type="Proteomes" id="UP001597295">
    <property type="component" value="Unassembled WGS sequence"/>
</dbReference>
<dbReference type="Pfam" id="PF01882">
    <property type="entry name" value="DUF58"/>
    <property type="match status" value="1"/>
</dbReference>
<dbReference type="RefSeq" id="WP_379877956.1">
    <property type="nucleotide sequence ID" value="NZ_JBHUIP010000014.1"/>
</dbReference>
<dbReference type="PANTHER" id="PTHR33608:SF6">
    <property type="entry name" value="BLL2464 PROTEIN"/>
    <property type="match status" value="1"/>
</dbReference>